<name>A0ABU0UR56_9HYPH</name>
<dbReference type="InterPro" id="IPR051321">
    <property type="entry name" value="PHA/PHB_synthase"/>
</dbReference>
<dbReference type="EC" id="3.1.1.75" evidence="2"/>
<dbReference type="PANTHER" id="PTHR36837">
    <property type="entry name" value="POLY(3-HYDROXYALKANOATE) POLYMERASE SUBUNIT PHAC"/>
    <property type="match status" value="1"/>
</dbReference>
<feature type="domain" description="PHB de-polymerase C-terminal" evidence="1">
    <location>
        <begin position="206"/>
        <end position="407"/>
    </location>
</feature>
<organism evidence="2 3">
    <name type="scientific">Agrobacterium larrymoorei</name>
    <dbReference type="NCBI Taxonomy" id="160699"/>
    <lineage>
        <taxon>Bacteria</taxon>
        <taxon>Pseudomonadati</taxon>
        <taxon>Pseudomonadota</taxon>
        <taxon>Alphaproteobacteria</taxon>
        <taxon>Hyphomicrobiales</taxon>
        <taxon>Rhizobiaceae</taxon>
        <taxon>Rhizobium/Agrobacterium group</taxon>
        <taxon>Agrobacterium</taxon>
    </lineage>
</organism>
<dbReference type="PIRSF" id="PIRSF020818">
    <property type="entry name" value="PHB_depoly_PhaZ"/>
    <property type="match status" value="1"/>
</dbReference>
<comment type="caution">
    <text evidence="2">The sequence shown here is derived from an EMBL/GenBank/DDBJ whole genome shotgun (WGS) entry which is preliminary data.</text>
</comment>
<evidence type="ECO:0000259" key="1">
    <source>
        <dbReference type="Pfam" id="PF06850"/>
    </source>
</evidence>
<dbReference type="EMBL" id="JAUTBL010000002">
    <property type="protein sequence ID" value="MDQ1187460.1"/>
    <property type="molecule type" value="Genomic_DNA"/>
</dbReference>
<dbReference type="Proteomes" id="UP001224781">
    <property type="component" value="Unassembled WGS sequence"/>
</dbReference>
<protein>
    <submittedName>
        <fullName evidence="2">Poly(3-hydroxybutyrate) depolymerase</fullName>
        <ecNumber evidence="2">3.1.1.75</ecNumber>
    </submittedName>
</protein>
<dbReference type="InterPro" id="IPR009656">
    <property type="entry name" value="PHB_depo_C"/>
</dbReference>
<accession>A0ABU0UR56</accession>
<gene>
    <name evidence="2" type="ORF">QE408_004603</name>
</gene>
<sequence>MFYHLYEMNHAAMAPLRAGADLMRQACNNPLNPLFNTAFGRSLDAGFEVFERLTRRYGKPEFGISKTVIDGKITAVSEEVVWSKAFCRLIHFNRAPPENRPADPKILLVAPMSGHYATLLRGTVEALLPHADIYITDWIDARTVPLTEGRFDLDDYISYVIEMLHHLGSGAHVVAVCQPSVPVLAAVALMEADQDPLAPASMTLMGGPIDTRINPTGVNELAKAKPIDWFRDNVVMAVPWPQPGFGRSVYPGFLQLSGFMSMNLDRHMTAHKDFYLNLVKNDGDSAEKHREFYDEYLAVMDLTAEFYLQTVETVFIEHALPKGTMMHRGRVVDPAAIRNVALFTVEGENDDISGVGQTKAAHDLCLNLPAEKRRHYMQPDVGHYGVFNGSRFRKEIVPQMVAFFKDHQPWR</sequence>
<dbReference type="RefSeq" id="WP_306934705.1">
    <property type="nucleotide sequence ID" value="NZ_JAUTBL010000002.1"/>
</dbReference>
<proteinExistence type="predicted"/>
<dbReference type="InterPro" id="IPR010915">
    <property type="entry name" value="PHB_depoly_PhaZ"/>
</dbReference>
<dbReference type="Pfam" id="PF06850">
    <property type="entry name" value="PHB_depo_C"/>
    <property type="match status" value="1"/>
</dbReference>
<dbReference type="GO" id="GO:0050526">
    <property type="term" value="F:poly(3-hydroxybutyrate) depolymerase activity"/>
    <property type="evidence" value="ECO:0007669"/>
    <property type="project" value="UniProtKB-EC"/>
</dbReference>
<evidence type="ECO:0000313" key="2">
    <source>
        <dbReference type="EMBL" id="MDQ1187460.1"/>
    </source>
</evidence>
<reference evidence="2 3" key="1">
    <citation type="submission" date="2023-07" db="EMBL/GenBank/DDBJ databases">
        <title>Functional and genomic diversity of the sorghum phyllosphere microbiome.</title>
        <authorList>
            <person name="Shade A."/>
        </authorList>
    </citation>
    <scope>NUCLEOTIDE SEQUENCE [LARGE SCALE GENOMIC DNA]</scope>
    <source>
        <strain evidence="2 3">SORGH_AS_1126</strain>
    </source>
</reference>
<dbReference type="SUPFAM" id="SSF53474">
    <property type="entry name" value="alpha/beta-Hydrolases"/>
    <property type="match status" value="1"/>
</dbReference>
<keyword evidence="2" id="KW-0378">Hydrolase</keyword>
<evidence type="ECO:0000313" key="3">
    <source>
        <dbReference type="Proteomes" id="UP001224781"/>
    </source>
</evidence>
<keyword evidence="3" id="KW-1185">Reference proteome</keyword>
<dbReference type="PANTHER" id="PTHR36837:SF4">
    <property type="entry name" value="BLR0908 PROTEIN"/>
    <property type="match status" value="1"/>
</dbReference>
<dbReference type="NCBIfam" id="TIGR01849">
    <property type="entry name" value="PHB_depoly_PhaZ"/>
    <property type="match status" value="1"/>
</dbReference>
<dbReference type="InterPro" id="IPR029058">
    <property type="entry name" value="AB_hydrolase_fold"/>
</dbReference>